<keyword evidence="2" id="KW-1185">Reference proteome</keyword>
<comment type="caution">
    <text evidence="1">The sequence shown here is derived from an EMBL/GenBank/DDBJ whole genome shotgun (WGS) entry which is preliminary data.</text>
</comment>
<protein>
    <submittedName>
        <fullName evidence="1">Uncharacterized protein</fullName>
    </submittedName>
</protein>
<reference evidence="1" key="1">
    <citation type="submission" date="2016-12" db="EMBL/GenBank/DDBJ databases">
        <authorList>
            <person name="Moulin L."/>
        </authorList>
    </citation>
    <scope>NUCLEOTIDE SEQUENCE [LARGE SCALE GENOMIC DNA]</scope>
    <source>
        <strain evidence="1">STM 7183</strain>
    </source>
</reference>
<proteinExistence type="predicted"/>
<dbReference type="AlphaFoldDB" id="A0A1N7SX93"/>
<evidence type="ECO:0000313" key="1">
    <source>
        <dbReference type="EMBL" id="SIT52037.1"/>
    </source>
</evidence>
<accession>A0A1N7SX93</accession>
<organism evidence="1 2">
    <name type="scientific">Paraburkholderia piptadeniae</name>
    <dbReference type="NCBI Taxonomy" id="1701573"/>
    <lineage>
        <taxon>Bacteria</taxon>
        <taxon>Pseudomonadati</taxon>
        <taxon>Pseudomonadota</taxon>
        <taxon>Betaproteobacteria</taxon>
        <taxon>Burkholderiales</taxon>
        <taxon>Burkholderiaceae</taxon>
        <taxon>Paraburkholderia</taxon>
    </lineage>
</organism>
<dbReference type="EMBL" id="CYGY02000173">
    <property type="protein sequence ID" value="SIT52037.1"/>
    <property type="molecule type" value="Genomic_DNA"/>
</dbReference>
<gene>
    <name evidence="1" type="ORF">BN2476_1730007</name>
</gene>
<evidence type="ECO:0000313" key="2">
    <source>
        <dbReference type="Proteomes" id="UP000195569"/>
    </source>
</evidence>
<name>A0A1N7SX93_9BURK</name>
<dbReference type="Proteomes" id="UP000195569">
    <property type="component" value="Unassembled WGS sequence"/>
</dbReference>
<sequence>MSRLAAGNSDSRCIKGAEFPAPVPVEEGKRGGLQFLVVHDAFSSSVTGVPALSRQFAEARLTEAGSTGASVVFGNLWDKAASMLHERGWRR</sequence>